<evidence type="ECO:0000313" key="2">
    <source>
        <dbReference type="Proteomes" id="UP001165524"/>
    </source>
</evidence>
<evidence type="ECO:0000313" key="1">
    <source>
        <dbReference type="EMBL" id="MCK0537591.1"/>
    </source>
</evidence>
<comment type="caution">
    <text evidence="1">The sequence shown here is derived from an EMBL/GenBank/DDBJ whole genome shotgun (WGS) entry which is preliminary data.</text>
</comment>
<organism evidence="1 2">
    <name type="scientific">Alcanivorax quisquiliarum</name>
    <dbReference type="NCBI Taxonomy" id="2933565"/>
    <lineage>
        <taxon>Bacteria</taxon>
        <taxon>Pseudomonadati</taxon>
        <taxon>Pseudomonadota</taxon>
        <taxon>Gammaproteobacteria</taxon>
        <taxon>Oceanospirillales</taxon>
        <taxon>Alcanivoracaceae</taxon>
        <taxon>Alcanivorax</taxon>
    </lineage>
</organism>
<accession>A0ABT0E6Y4</accession>
<name>A0ABT0E6Y4_9GAMM</name>
<keyword evidence="2" id="KW-1185">Reference proteome</keyword>
<gene>
    <name evidence="1" type="ORF">MU846_07700</name>
</gene>
<sequence length="365" mass="39967">MISTDTLRHFQPDYTTAKAHFLAVATKAGTPLAHPVAHTGPHGETLASHSLWLGPEHARRVLVLLSGTHGVEGLCGSALQCDLLAQLHTGTLRLPADTACLMVHLLNPWGCAWLRRCDQQGIDLNRNFMDFSKPLPDNPGYTVLRDQLFNTDAAARRQALHEYAERYGRTALEIAVSGGQYHDPAGPFYGGTAPAEANLLIRHLMARYALAQRQLAVIDLHTGLGPYGYGEIICDHPLDSAGTATAQQWYGEAVTLPAAGTSSSVPKEGLLDYAWHRIMGAGSCFVTLEFGTYSTDQLFDIILADHQLHRHGLPPWQAPETQRVKSAMQAHFCPARQQWQELAVFRTRQVVRLALAGLAHPEDPS</sequence>
<dbReference type="RefSeq" id="WP_246951334.1">
    <property type="nucleotide sequence ID" value="NZ_JALKII010000004.1"/>
</dbReference>
<proteinExistence type="predicted"/>
<dbReference type="Pfam" id="PF10994">
    <property type="entry name" value="DUF2817"/>
    <property type="match status" value="1"/>
</dbReference>
<protein>
    <submittedName>
        <fullName evidence="1">M14 family metallopeptidase</fullName>
    </submittedName>
</protein>
<dbReference type="Proteomes" id="UP001165524">
    <property type="component" value="Unassembled WGS sequence"/>
</dbReference>
<dbReference type="InterPro" id="IPR021259">
    <property type="entry name" value="DUF2817"/>
</dbReference>
<dbReference type="CDD" id="cd06233">
    <property type="entry name" value="M14-like"/>
    <property type="match status" value="1"/>
</dbReference>
<dbReference type="SUPFAM" id="SSF53187">
    <property type="entry name" value="Zn-dependent exopeptidases"/>
    <property type="match status" value="1"/>
</dbReference>
<dbReference type="EMBL" id="JALKII010000004">
    <property type="protein sequence ID" value="MCK0537591.1"/>
    <property type="molecule type" value="Genomic_DNA"/>
</dbReference>
<dbReference type="Gene3D" id="3.40.630.10">
    <property type="entry name" value="Zn peptidases"/>
    <property type="match status" value="1"/>
</dbReference>
<reference evidence="1" key="1">
    <citation type="submission" date="2022-04" db="EMBL/GenBank/DDBJ databases">
        <title>Alcanivorax sp. CY1518 draft genome sequence.</title>
        <authorList>
            <person name="Zhao G."/>
            <person name="An M."/>
        </authorList>
    </citation>
    <scope>NUCLEOTIDE SEQUENCE</scope>
    <source>
        <strain evidence="1">CY1518</strain>
    </source>
</reference>